<dbReference type="InterPro" id="IPR000195">
    <property type="entry name" value="Rab-GAP-TBC_dom"/>
</dbReference>
<dbReference type="InterPro" id="IPR011992">
    <property type="entry name" value="EF-hand-dom_pair"/>
</dbReference>
<dbReference type="PANTHER" id="PTHR22957:SF657">
    <property type="entry name" value="PH DOMAIN-CONTAINING PROTEIN"/>
    <property type="match status" value="1"/>
</dbReference>
<dbReference type="SUPFAM" id="SSF47923">
    <property type="entry name" value="Ypt/Rab-GAP domain of gyp1p"/>
    <property type="match status" value="2"/>
</dbReference>
<dbReference type="VEuPathDB" id="FungiDB:SDRG_11652"/>
<keyword evidence="3" id="KW-1185">Reference proteome</keyword>
<reference evidence="2 3" key="1">
    <citation type="submission" date="2012-04" db="EMBL/GenBank/DDBJ databases">
        <title>The Genome Sequence of Saprolegnia declina VS20.</title>
        <authorList>
            <consortium name="The Broad Institute Genome Sequencing Platform"/>
            <person name="Russ C."/>
            <person name="Nusbaum C."/>
            <person name="Tyler B."/>
            <person name="van West P."/>
            <person name="Dieguez-Uribeondo J."/>
            <person name="de Bruijn I."/>
            <person name="Tripathy S."/>
            <person name="Jiang R."/>
            <person name="Young S.K."/>
            <person name="Zeng Q."/>
            <person name="Gargeya S."/>
            <person name="Fitzgerald M."/>
            <person name="Haas B."/>
            <person name="Abouelleil A."/>
            <person name="Alvarado L."/>
            <person name="Arachchi H.M."/>
            <person name="Berlin A."/>
            <person name="Chapman S.B."/>
            <person name="Goldberg J."/>
            <person name="Griggs A."/>
            <person name="Gujja S."/>
            <person name="Hansen M."/>
            <person name="Howarth C."/>
            <person name="Imamovic A."/>
            <person name="Larimer J."/>
            <person name="McCowen C."/>
            <person name="Montmayeur A."/>
            <person name="Murphy C."/>
            <person name="Neiman D."/>
            <person name="Pearson M."/>
            <person name="Priest M."/>
            <person name="Roberts A."/>
            <person name="Saif S."/>
            <person name="Shea T."/>
            <person name="Sisk P."/>
            <person name="Sykes S."/>
            <person name="Wortman J."/>
            <person name="Nusbaum C."/>
            <person name="Birren B."/>
        </authorList>
    </citation>
    <scope>NUCLEOTIDE SEQUENCE [LARGE SCALE GENOMIC DNA]</scope>
    <source>
        <strain evidence="2 3">VS20</strain>
    </source>
</reference>
<feature type="domain" description="Rab-GAP TBC" evidence="1">
    <location>
        <begin position="1"/>
        <end position="211"/>
    </location>
</feature>
<dbReference type="eggNOG" id="KOG0044">
    <property type="taxonomic scope" value="Eukaryota"/>
</dbReference>
<evidence type="ECO:0000259" key="1">
    <source>
        <dbReference type="PROSITE" id="PS50086"/>
    </source>
</evidence>
<evidence type="ECO:0000313" key="2">
    <source>
        <dbReference type="EMBL" id="EQC30597.1"/>
    </source>
</evidence>
<dbReference type="InParanoid" id="T0RL03"/>
<dbReference type="InterPro" id="IPR035969">
    <property type="entry name" value="Rab-GAP_TBC_sf"/>
</dbReference>
<gene>
    <name evidence="2" type="ORF">SDRG_11652</name>
</gene>
<dbReference type="Gene3D" id="1.10.8.270">
    <property type="entry name" value="putative rabgap domain of human tbc1 domain family member 14 like domains"/>
    <property type="match status" value="1"/>
</dbReference>
<dbReference type="PANTHER" id="PTHR22957">
    <property type="entry name" value="TBC1 DOMAIN FAMILY MEMBER GTPASE-ACTIVATING PROTEIN"/>
    <property type="match status" value="1"/>
</dbReference>
<dbReference type="AlphaFoldDB" id="T0RL03"/>
<dbReference type="SUPFAM" id="SSF47473">
    <property type="entry name" value="EF-hand"/>
    <property type="match status" value="1"/>
</dbReference>
<dbReference type="SMART" id="SM00164">
    <property type="entry name" value="TBC"/>
    <property type="match status" value="1"/>
</dbReference>
<dbReference type="OrthoDB" id="191686at2759"/>
<protein>
    <recommendedName>
        <fullName evidence="1">Rab-GAP TBC domain-containing protein</fullName>
    </recommendedName>
</protein>
<dbReference type="Gene3D" id="1.10.472.80">
    <property type="entry name" value="Ypt/Rab-GAP domain of gyp1p, domain 3"/>
    <property type="match status" value="1"/>
</dbReference>
<accession>T0RL03</accession>
<proteinExistence type="predicted"/>
<dbReference type="Proteomes" id="UP000030762">
    <property type="component" value="Unassembled WGS sequence"/>
</dbReference>
<dbReference type="OMA" id="RIHEYGF"/>
<sequence length="650" mass="72780">MDWHVASGAHALAARSNRSYRDLCRRALLPGAVLEADARQIALDVPRAGVSLYRYVLHRDVTEDDSLDMAPLAPYLESLKRILMAYAVRNVRVGYVQGHADVVSFLLGHVHEASAGYDEEHVFWVYCVVMERIFPSDFFARLPKLQGFHVDMDVLGHLIALKLPRLANAMPESDLQCLSSLLAFKWFITVFVDQVPTQALASYWNYTLTATPSTGSIAHFVMALMLLDSATDDIIDSITQDDGDASFAYKIALEHAASMDMDVFAQLEAKAATYALTEEAIEALRVDVRVNPHYMEQEVCALHGITHFDRSQLEQLQLEFQFILRTTNHAKLPTLAGGINKEVLRPILSRVIPEWGPKSLDQLFEVLQPDARGHVDFQRLMLALSVLCKGTLEEKLQLCFDLYDGEKVGHLDVEQMILMAGSLCEIYHNKVSITAAHPKKKKNKFRSASADTAQIIDDEDDTAALFDRFGRVLPTAFMQKLLRMDVDLDRKLSFREWYQGAMTEPLILRCFGDEDDEPTATVSRRPSRSFWVDDLKPTLAMRRRSNSSDGVVPIRSPPIAREKALSAASDNPYRRKDGGRISLLSPTTEFELFSATMTMSSQPTITPEDDQESSVVSDKKASATLFPEALQARSPDKLCQASFCYGCTIS</sequence>
<dbReference type="GO" id="GO:0005096">
    <property type="term" value="F:GTPase activator activity"/>
    <property type="evidence" value="ECO:0007669"/>
    <property type="project" value="TreeGrafter"/>
</dbReference>
<dbReference type="Pfam" id="PF00566">
    <property type="entry name" value="RabGAP-TBC"/>
    <property type="match status" value="1"/>
</dbReference>
<dbReference type="EMBL" id="JH767174">
    <property type="protein sequence ID" value="EQC30597.1"/>
    <property type="molecule type" value="Genomic_DNA"/>
</dbReference>
<dbReference type="Gene3D" id="1.10.238.10">
    <property type="entry name" value="EF-hand"/>
    <property type="match status" value="1"/>
</dbReference>
<evidence type="ECO:0000313" key="3">
    <source>
        <dbReference type="Proteomes" id="UP000030762"/>
    </source>
</evidence>
<dbReference type="STRING" id="1156394.T0RL03"/>
<dbReference type="GeneID" id="19952379"/>
<dbReference type="RefSeq" id="XP_008615923.1">
    <property type="nucleotide sequence ID" value="XM_008617701.1"/>
</dbReference>
<dbReference type="eggNOG" id="KOG4347">
    <property type="taxonomic scope" value="Eukaryota"/>
</dbReference>
<dbReference type="PROSITE" id="PS50086">
    <property type="entry name" value="TBC_RABGAP"/>
    <property type="match status" value="1"/>
</dbReference>
<organism evidence="2 3">
    <name type="scientific">Saprolegnia diclina (strain VS20)</name>
    <dbReference type="NCBI Taxonomy" id="1156394"/>
    <lineage>
        <taxon>Eukaryota</taxon>
        <taxon>Sar</taxon>
        <taxon>Stramenopiles</taxon>
        <taxon>Oomycota</taxon>
        <taxon>Saprolegniomycetes</taxon>
        <taxon>Saprolegniales</taxon>
        <taxon>Saprolegniaceae</taxon>
        <taxon>Saprolegnia</taxon>
    </lineage>
</organism>
<name>T0RL03_SAPDV</name>